<feature type="transmembrane region" description="Helical" evidence="11">
    <location>
        <begin position="90"/>
        <end position="109"/>
    </location>
</feature>
<dbReference type="GO" id="GO:0045048">
    <property type="term" value="P:protein insertion into ER membrane"/>
    <property type="evidence" value="ECO:0007669"/>
    <property type="project" value="TreeGrafter"/>
</dbReference>
<protein>
    <recommendedName>
        <fullName evidence="9">Translocating chain-associated membrane protein</fullName>
    </recommendedName>
</protein>
<evidence type="ECO:0000259" key="12">
    <source>
        <dbReference type="SMART" id="SM00724"/>
    </source>
</evidence>
<name>A0AAW0I6N9_MYOGA</name>
<comment type="similarity">
    <text evidence="2 9">Belongs to the TRAM family.</text>
</comment>
<dbReference type="PANTHER" id="PTHR12371">
    <property type="entry name" value="TRANSLOCATION ASSOCIATED MEMBRANE PROTEIN"/>
    <property type="match status" value="1"/>
</dbReference>
<dbReference type="Proteomes" id="UP001488838">
    <property type="component" value="Unassembled WGS sequence"/>
</dbReference>
<evidence type="ECO:0000256" key="9">
    <source>
        <dbReference type="PIRNR" id="PIRNR005449"/>
    </source>
</evidence>
<gene>
    <name evidence="13" type="ORF">U0070_024887</name>
</gene>
<evidence type="ECO:0000256" key="4">
    <source>
        <dbReference type="ARBA" id="ARBA00022692"/>
    </source>
</evidence>
<accession>A0AAW0I6N9</accession>
<feature type="transmembrane region" description="Helical" evidence="11">
    <location>
        <begin position="260"/>
        <end position="283"/>
    </location>
</feature>
<evidence type="ECO:0000313" key="14">
    <source>
        <dbReference type="Proteomes" id="UP001488838"/>
    </source>
</evidence>
<dbReference type="AlphaFoldDB" id="A0AAW0I6N9"/>
<evidence type="ECO:0000256" key="8">
    <source>
        <dbReference type="ARBA" id="ARBA00023136"/>
    </source>
</evidence>
<comment type="caution">
    <text evidence="13">The sequence shown here is derived from an EMBL/GenBank/DDBJ whole genome shotgun (WGS) entry which is preliminary data.</text>
</comment>
<feature type="transmembrane region" description="Helical" evidence="11">
    <location>
        <begin position="204"/>
        <end position="221"/>
    </location>
</feature>
<dbReference type="InterPro" id="IPR006634">
    <property type="entry name" value="TLC-dom"/>
</dbReference>
<dbReference type="GO" id="GO:0006616">
    <property type="term" value="P:SRP-dependent cotranslational protein targeting to membrane, translocation"/>
    <property type="evidence" value="ECO:0007669"/>
    <property type="project" value="InterPro"/>
</dbReference>
<evidence type="ECO:0000256" key="10">
    <source>
        <dbReference type="SAM" id="MobiDB-lite"/>
    </source>
</evidence>
<comment type="subcellular location">
    <subcellularLocation>
        <location evidence="1">Membrane</location>
        <topology evidence="1">Multi-pass membrane protein</topology>
    </subcellularLocation>
</comment>
<feature type="transmembrane region" description="Helical" evidence="11">
    <location>
        <begin position="37"/>
        <end position="61"/>
    </location>
</feature>
<keyword evidence="5 9" id="KW-0653">Protein transport</keyword>
<feature type="region of interest" description="Disordered" evidence="10">
    <location>
        <begin position="340"/>
        <end position="371"/>
    </location>
</feature>
<organism evidence="13 14">
    <name type="scientific">Myodes glareolus</name>
    <name type="common">Bank vole</name>
    <name type="synonym">Clethrionomys glareolus</name>
    <dbReference type="NCBI Taxonomy" id="447135"/>
    <lineage>
        <taxon>Eukaryota</taxon>
        <taxon>Metazoa</taxon>
        <taxon>Chordata</taxon>
        <taxon>Craniata</taxon>
        <taxon>Vertebrata</taxon>
        <taxon>Euteleostomi</taxon>
        <taxon>Mammalia</taxon>
        <taxon>Eutheria</taxon>
        <taxon>Euarchontoglires</taxon>
        <taxon>Glires</taxon>
        <taxon>Rodentia</taxon>
        <taxon>Myomorpha</taxon>
        <taxon>Muroidea</taxon>
        <taxon>Cricetidae</taxon>
        <taxon>Arvicolinae</taxon>
        <taxon>Myodes</taxon>
    </lineage>
</organism>
<evidence type="ECO:0000256" key="1">
    <source>
        <dbReference type="ARBA" id="ARBA00004141"/>
    </source>
</evidence>
<evidence type="ECO:0000256" key="7">
    <source>
        <dbReference type="ARBA" id="ARBA00023010"/>
    </source>
</evidence>
<evidence type="ECO:0000256" key="6">
    <source>
        <dbReference type="ARBA" id="ARBA00022989"/>
    </source>
</evidence>
<keyword evidence="4 11" id="KW-0812">Transmembrane</keyword>
<evidence type="ECO:0000256" key="3">
    <source>
        <dbReference type="ARBA" id="ARBA00022448"/>
    </source>
</evidence>
<proteinExistence type="inferred from homology"/>
<keyword evidence="7 9" id="KW-0811">Translocation</keyword>
<feature type="compositionally biased region" description="Basic and acidic residues" evidence="10">
    <location>
        <begin position="362"/>
        <end position="371"/>
    </location>
</feature>
<evidence type="ECO:0000313" key="13">
    <source>
        <dbReference type="EMBL" id="KAK7809967.1"/>
    </source>
</evidence>
<evidence type="ECO:0000256" key="5">
    <source>
        <dbReference type="ARBA" id="ARBA00022927"/>
    </source>
</evidence>
<keyword evidence="3 9" id="KW-0813">Transport</keyword>
<keyword evidence="6 11" id="KW-1133">Transmembrane helix</keyword>
<dbReference type="PANTHER" id="PTHR12371:SF9">
    <property type="entry name" value="TRANSLOCATING CHAIN-ASSOCIATED MEMBRANE PROTEIN 1-LIKE 1"/>
    <property type="match status" value="1"/>
</dbReference>
<dbReference type="SMART" id="SM00724">
    <property type="entry name" value="TLC"/>
    <property type="match status" value="1"/>
</dbReference>
<evidence type="ECO:0000256" key="11">
    <source>
        <dbReference type="SAM" id="Phobius"/>
    </source>
</evidence>
<dbReference type="Pfam" id="PF03798">
    <property type="entry name" value="TRAM_LAG1_CLN8"/>
    <property type="match status" value="1"/>
</dbReference>
<keyword evidence="14" id="KW-1185">Reference proteome</keyword>
<evidence type="ECO:0000256" key="2">
    <source>
        <dbReference type="ARBA" id="ARBA00005999"/>
    </source>
</evidence>
<dbReference type="EMBL" id="JBBHLL010000208">
    <property type="protein sequence ID" value="KAK7809967.1"/>
    <property type="molecule type" value="Genomic_DNA"/>
</dbReference>
<feature type="transmembrane region" description="Helical" evidence="11">
    <location>
        <begin position="129"/>
        <end position="149"/>
    </location>
</feature>
<dbReference type="InterPro" id="IPR016447">
    <property type="entry name" value="Translocation_assoc_membrane"/>
</dbReference>
<dbReference type="GO" id="GO:0005789">
    <property type="term" value="C:endoplasmic reticulum membrane"/>
    <property type="evidence" value="ECO:0007669"/>
    <property type="project" value="TreeGrafter"/>
</dbReference>
<sequence length="371" mass="41951">MSTGEYRGMGLRKKSTRNPPVLSHEFMVQNHADMVSCVGMFFVLGLMFEGTAEMSIVFLTLQHGVVVPAEELPSGSRTLYHYGVKDLATVFFYMLVAIIIHATIQEYVLDKISKRLQLTKGKQNKLNEAGQLSVFYIVSGVWGMIILASENCFSDPTLLWKAPPHNMMTFQMKFFYISQLAYWCHSFPELYFQKVRKQDVPGQLIFIGLHLFHIGGAYLLYLNHLGLLLLMLHYSVELLSNLCSLFYFGDERYQKGLSLWPLVFIAGRLVTLIVSVITVGLHLAGSQNRNALSGNVNVLAAKIAVLSSSCSIQVYITWTLTTVWLQRWLEDASLHASCGRKRRSRSRKSTENGVENPNRIDSPPKKKEKVS</sequence>
<reference evidence="13 14" key="1">
    <citation type="journal article" date="2023" name="bioRxiv">
        <title>Conserved and derived expression patterns and positive selection on dental genes reveal complex evolutionary context of ever-growing rodent molars.</title>
        <authorList>
            <person name="Calamari Z.T."/>
            <person name="Song A."/>
            <person name="Cohen E."/>
            <person name="Akter M."/>
            <person name="Roy R.D."/>
            <person name="Hallikas O."/>
            <person name="Christensen M.M."/>
            <person name="Li P."/>
            <person name="Marangoni P."/>
            <person name="Jernvall J."/>
            <person name="Klein O.D."/>
        </authorList>
    </citation>
    <scope>NUCLEOTIDE SEQUENCE [LARGE SCALE GENOMIC DNA]</scope>
    <source>
        <strain evidence="13">V071</strain>
    </source>
</reference>
<feature type="domain" description="TLC" evidence="12">
    <location>
        <begin position="124"/>
        <end position="331"/>
    </location>
</feature>
<keyword evidence="8 11" id="KW-0472">Membrane</keyword>
<dbReference type="PIRSF" id="PIRSF005449">
    <property type="entry name" value="Translocation_assoc_membrane"/>
    <property type="match status" value="1"/>
</dbReference>
<feature type="transmembrane region" description="Helical" evidence="11">
    <location>
        <begin position="227"/>
        <end position="248"/>
    </location>
</feature>